<feature type="transmembrane region" description="Helical" evidence="7">
    <location>
        <begin position="453"/>
        <end position="473"/>
    </location>
</feature>
<keyword evidence="4 7" id="KW-1133">Transmembrane helix</keyword>
<dbReference type="Proteomes" id="UP000001861">
    <property type="component" value="Unassembled WGS sequence"/>
</dbReference>
<evidence type="ECO:0000313" key="9">
    <source>
        <dbReference type="EMBL" id="EAU82287.2"/>
    </source>
</evidence>
<dbReference type="eggNOG" id="KOG2533">
    <property type="taxonomic scope" value="Eukaryota"/>
</dbReference>
<dbReference type="VEuPathDB" id="FungiDB:CC1G_08899"/>
<dbReference type="SUPFAM" id="SSF103473">
    <property type="entry name" value="MFS general substrate transporter"/>
    <property type="match status" value="1"/>
</dbReference>
<name>A8P889_COPC7</name>
<dbReference type="GO" id="GO:0022857">
    <property type="term" value="F:transmembrane transporter activity"/>
    <property type="evidence" value="ECO:0007669"/>
    <property type="project" value="InterPro"/>
</dbReference>
<feature type="transmembrane region" description="Helical" evidence="7">
    <location>
        <begin position="126"/>
        <end position="147"/>
    </location>
</feature>
<feature type="transmembrane region" description="Helical" evidence="7">
    <location>
        <begin position="419"/>
        <end position="441"/>
    </location>
</feature>
<dbReference type="HOGENOM" id="CLU_001265_0_1_1"/>
<feature type="transmembrane region" description="Helical" evidence="7">
    <location>
        <begin position="159"/>
        <end position="177"/>
    </location>
</feature>
<feature type="domain" description="Major facilitator superfamily (MFS) profile" evidence="8">
    <location>
        <begin position="64"/>
        <end position="478"/>
    </location>
</feature>
<dbReference type="OMA" id="GYRFNWA"/>
<feature type="region of interest" description="Disordered" evidence="6">
    <location>
        <begin position="1"/>
        <end position="20"/>
    </location>
</feature>
<feature type="transmembrane region" description="Helical" evidence="7">
    <location>
        <begin position="94"/>
        <end position="114"/>
    </location>
</feature>
<organism evidence="9 10">
    <name type="scientific">Coprinopsis cinerea (strain Okayama-7 / 130 / ATCC MYA-4618 / FGSC 9003)</name>
    <name type="common">Inky cap fungus</name>
    <name type="synonym">Hormographiella aspergillata</name>
    <dbReference type="NCBI Taxonomy" id="240176"/>
    <lineage>
        <taxon>Eukaryota</taxon>
        <taxon>Fungi</taxon>
        <taxon>Dikarya</taxon>
        <taxon>Basidiomycota</taxon>
        <taxon>Agaricomycotina</taxon>
        <taxon>Agaricomycetes</taxon>
        <taxon>Agaricomycetidae</taxon>
        <taxon>Agaricales</taxon>
        <taxon>Agaricineae</taxon>
        <taxon>Psathyrellaceae</taxon>
        <taxon>Coprinopsis</taxon>
    </lineage>
</organism>
<evidence type="ECO:0000313" key="10">
    <source>
        <dbReference type="Proteomes" id="UP000001861"/>
    </source>
</evidence>
<evidence type="ECO:0000256" key="5">
    <source>
        <dbReference type="ARBA" id="ARBA00023136"/>
    </source>
</evidence>
<protein>
    <recommendedName>
        <fullName evidence="8">Major facilitator superfamily (MFS) profile domain-containing protein</fullName>
    </recommendedName>
</protein>
<sequence length="511" mass="56588">MGSDIKESHSGAYDDSKASDVDVEKIEHTGSAVDSAPSTKTESETYEIDPVAEKKLLKKLDWVFMPMFTAIYCCNFIDRTSIGNAKVAGLEKDLGMTGFNLNVALTVFYIFYNISDIPSNLLLKHFGSKWLAFLVTGFGVVTLFSSFMTSYGGLIASRVFLGITEGGTLSALVYILARYYRRHELVLRVGIFFGVAPSIAGAFGGLLASGLLRIKDFGIITTWRKIFLIEGLITTIFGLALFFIVPEDIRTTKLLSEEERKLALARMDADQVVKTQGVKEKTTWRLVYRSFNFLTVALTICFLLLNASFQGLSLFLPPVINTLGNFSVIEVQLRSVPPYLASAVWVVANAYLSARIRKRFLPLLYNMLLVVVGYTIAVSTKNSAARYAACFLILMGASVGGPMILIWGTDNAAPDTMRAVVTAAIPGIGAFGAILGVWTYLAVDAPDYRKGNLANLASTSTICVLVVIIALYIRWENQKRDRGERDYRLEGKDERELEQLGYKHPRFRYQI</sequence>
<reference evidence="9 10" key="1">
    <citation type="journal article" date="2010" name="Proc. Natl. Acad. Sci. U.S.A.">
        <title>Insights into evolution of multicellular fungi from the assembled chromosomes of the mushroom Coprinopsis cinerea (Coprinus cinereus).</title>
        <authorList>
            <person name="Stajich J.E."/>
            <person name="Wilke S.K."/>
            <person name="Ahren D."/>
            <person name="Au C.H."/>
            <person name="Birren B.W."/>
            <person name="Borodovsky M."/>
            <person name="Burns C."/>
            <person name="Canback B."/>
            <person name="Casselton L.A."/>
            <person name="Cheng C.K."/>
            <person name="Deng J."/>
            <person name="Dietrich F.S."/>
            <person name="Fargo D.C."/>
            <person name="Farman M.L."/>
            <person name="Gathman A.C."/>
            <person name="Goldberg J."/>
            <person name="Guigo R."/>
            <person name="Hoegger P.J."/>
            <person name="Hooker J.B."/>
            <person name="Huggins A."/>
            <person name="James T.Y."/>
            <person name="Kamada T."/>
            <person name="Kilaru S."/>
            <person name="Kodira C."/>
            <person name="Kues U."/>
            <person name="Kupfer D."/>
            <person name="Kwan H.S."/>
            <person name="Lomsadze A."/>
            <person name="Li W."/>
            <person name="Lilly W.W."/>
            <person name="Ma L.J."/>
            <person name="Mackey A.J."/>
            <person name="Manning G."/>
            <person name="Martin F."/>
            <person name="Muraguchi H."/>
            <person name="Natvig D.O."/>
            <person name="Palmerini H."/>
            <person name="Ramesh M.A."/>
            <person name="Rehmeyer C.J."/>
            <person name="Roe B.A."/>
            <person name="Shenoy N."/>
            <person name="Stanke M."/>
            <person name="Ter-Hovhannisyan V."/>
            <person name="Tunlid A."/>
            <person name="Velagapudi R."/>
            <person name="Vision T.J."/>
            <person name="Zeng Q."/>
            <person name="Zolan M.E."/>
            <person name="Pukkila P.J."/>
        </authorList>
    </citation>
    <scope>NUCLEOTIDE SEQUENCE [LARGE SCALE GENOMIC DNA]</scope>
    <source>
        <strain evidence="10">Okayama-7 / 130 / ATCC MYA-4618 / FGSC 9003</strain>
    </source>
</reference>
<evidence type="ECO:0000256" key="4">
    <source>
        <dbReference type="ARBA" id="ARBA00022989"/>
    </source>
</evidence>
<accession>A8P889</accession>
<evidence type="ECO:0000256" key="6">
    <source>
        <dbReference type="SAM" id="MobiDB-lite"/>
    </source>
</evidence>
<feature type="transmembrane region" description="Helical" evidence="7">
    <location>
        <begin position="226"/>
        <end position="245"/>
    </location>
</feature>
<evidence type="ECO:0000256" key="2">
    <source>
        <dbReference type="ARBA" id="ARBA00022448"/>
    </source>
</evidence>
<evidence type="ECO:0000256" key="3">
    <source>
        <dbReference type="ARBA" id="ARBA00022692"/>
    </source>
</evidence>
<feature type="transmembrane region" description="Helical" evidence="7">
    <location>
        <begin position="291"/>
        <end position="316"/>
    </location>
</feature>
<dbReference type="InterPro" id="IPR036259">
    <property type="entry name" value="MFS_trans_sf"/>
</dbReference>
<keyword evidence="2" id="KW-0813">Transport</keyword>
<dbReference type="Gene3D" id="1.20.1250.20">
    <property type="entry name" value="MFS general substrate transporter like domains"/>
    <property type="match status" value="2"/>
</dbReference>
<keyword evidence="3 7" id="KW-0812">Transmembrane</keyword>
<comment type="subcellular location">
    <subcellularLocation>
        <location evidence="1">Membrane</location>
        <topology evidence="1">Multi-pass membrane protein</topology>
    </subcellularLocation>
</comment>
<dbReference type="InterPro" id="IPR020846">
    <property type="entry name" value="MFS_dom"/>
</dbReference>
<dbReference type="InterPro" id="IPR011701">
    <property type="entry name" value="MFS"/>
</dbReference>
<dbReference type="PROSITE" id="PS50850">
    <property type="entry name" value="MFS"/>
    <property type="match status" value="1"/>
</dbReference>
<feature type="transmembrane region" description="Helical" evidence="7">
    <location>
        <begin position="336"/>
        <end position="353"/>
    </location>
</feature>
<keyword evidence="5 7" id="KW-0472">Membrane</keyword>
<feature type="transmembrane region" description="Helical" evidence="7">
    <location>
        <begin position="384"/>
        <end position="407"/>
    </location>
</feature>
<dbReference type="GeneID" id="6016136"/>
<evidence type="ECO:0000259" key="8">
    <source>
        <dbReference type="PROSITE" id="PS50850"/>
    </source>
</evidence>
<dbReference type="InParanoid" id="A8P889"/>
<gene>
    <name evidence="9" type="ORF">CC1G_08899</name>
</gene>
<keyword evidence="10" id="KW-1185">Reference proteome</keyword>
<evidence type="ECO:0000256" key="7">
    <source>
        <dbReference type="SAM" id="Phobius"/>
    </source>
</evidence>
<dbReference type="GO" id="GO:0016020">
    <property type="term" value="C:membrane"/>
    <property type="evidence" value="ECO:0007669"/>
    <property type="project" value="UniProtKB-SubCell"/>
</dbReference>
<dbReference type="OrthoDB" id="2962993at2759"/>
<feature type="transmembrane region" description="Helical" evidence="7">
    <location>
        <begin position="360"/>
        <end position="378"/>
    </location>
</feature>
<comment type="caution">
    <text evidence="9">The sequence shown here is derived from an EMBL/GenBank/DDBJ whole genome shotgun (WGS) entry which is preliminary data.</text>
</comment>
<dbReference type="PANTHER" id="PTHR43791:SF48">
    <property type="entry name" value="TRANSPORTER, PUTATIVE (AFU_ORTHOLOGUE AFUA_4G01000)-RELATED"/>
    <property type="match status" value="1"/>
</dbReference>
<dbReference type="RefSeq" id="XP_001839520.2">
    <property type="nucleotide sequence ID" value="XM_001839468.2"/>
</dbReference>
<dbReference type="Pfam" id="PF07690">
    <property type="entry name" value="MFS_1"/>
    <property type="match status" value="1"/>
</dbReference>
<proteinExistence type="predicted"/>
<dbReference type="EMBL" id="AACS02000005">
    <property type="protein sequence ID" value="EAU82287.2"/>
    <property type="molecule type" value="Genomic_DNA"/>
</dbReference>
<dbReference type="PANTHER" id="PTHR43791">
    <property type="entry name" value="PERMEASE-RELATED"/>
    <property type="match status" value="1"/>
</dbReference>
<dbReference type="KEGG" id="cci:CC1G_08899"/>
<dbReference type="FunFam" id="1.20.1250.20:FF:000013">
    <property type="entry name" value="MFS general substrate transporter"/>
    <property type="match status" value="1"/>
</dbReference>
<evidence type="ECO:0000256" key="1">
    <source>
        <dbReference type="ARBA" id="ARBA00004141"/>
    </source>
</evidence>
<dbReference type="AlphaFoldDB" id="A8P889"/>
<feature type="transmembrane region" description="Helical" evidence="7">
    <location>
        <begin position="189"/>
        <end position="214"/>
    </location>
</feature>